<accession>A0A506U3D2</accession>
<dbReference type="GO" id="GO:0003700">
    <property type="term" value="F:DNA-binding transcription factor activity"/>
    <property type="evidence" value="ECO:0007669"/>
    <property type="project" value="TreeGrafter"/>
</dbReference>
<gene>
    <name evidence="6" type="ORF">FJU11_11150</name>
</gene>
<dbReference type="GO" id="GO:0045892">
    <property type="term" value="P:negative regulation of DNA-templated transcription"/>
    <property type="evidence" value="ECO:0007669"/>
    <property type="project" value="TreeGrafter"/>
</dbReference>
<dbReference type="PANTHER" id="PTHR30136:SF7">
    <property type="entry name" value="HTH-TYPE TRANSCRIPTIONAL REGULATOR KDGR-RELATED"/>
    <property type="match status" value="1"/>
</dbReference>
<dbReference type="InterPro" id="IPR029016">
    <property type="entry name" value="GAF-like_dom_sf"/>
</dbReference>
<dbReference type="InterPro" id="IPR050707">
    <property type="entry name" value="HTH_MetabolicPath_Reg"/>
</dbReference>
<dbReference type="PROSITE" id="PS51077">
    <property type="entry name" value="HTH_ICLR"/>
    <property type="match status" value="1"/>
</dbReference>
<dbReference type="SUPFAM" id="SSF55781">
    <property type="entry name" value="GAF domain-like"/>
    <property type="match status" value="1"/>
</dbReference>
<evidence type="ECO:0000256" key="2">
    <source>
        <dbReference type="ARBA" id="ARBA00023125"/>
    </source>
</evidence>
<dbReference type="PROSITE" id="PS51078">
    <property type="entry name" value="ICLR_ED"/>
    <property type="match status" value="1"/>
</dbReference>
<dbReference type="EMBL" id="VHLH01000020">
    <property type="protein sequence ID" value="TPW27544.1"/>
    <property type="molecule type" value="Genomic_DNA"/>
</dbReference>
<dbReference type="Proteomes" id="UP000320314">
    <property type="component" value="Unassembled WGS sequence"/>
</dbReference>
<dbReference type="SUPFAM" id="SSF46785">
    <property type="entry name" value="Winged helix' DNA-binding domain"/>
    <property type="match status" value="1"/>
</dbReference>
<name>A0A506U3D2_9HYPH</name>
<evidence type="ECO:0000256" key="3">
    <source>
        <dbReference type="ARBA" id="ARBA00023163"/>
    </source>
</evidence>
<organism evidence="6 7">
    <name type="scientific">Pararhizobium mangrovi</name>
    <dbReference type="NCBI Taxonomy" id="2590452"/>
    <lineage>
        <taxon>Bacteria</taxon>
        <taxon>Pseudomonadati</taxon>
        <taxon>Pseudomonadota</taxon>
        <taxon>Alphaproteobacteria</taxon>
        <taxon>Hyphomicrobiales</taxon>
        <taxon>Rhizobiaceae</taxon>
        <taxon>Rhizobium/Agrobacterium group</taxon>
        <taxon>Pararhizobium</taxon>
    </lineage>
</organism>
<keyword evidence="7" id="KW-1185">Reference proteome</keyword>
<reference evidence="6 7" key="1">
    <citation type="submission" date="2019-06" db="EMBL/GenBank/DDBJ databases">
        <authorList>
            <person name="Li M."/>
        </authorList>
    </citation>
    <scope>NUCLEOTIDE SEQUENCE [LARGE SCALE GENOMIC DNA]</scope>
    <source>
        <strain evidence="6 7">BGMRC6574</strain>
    </source>
</reference>
<dbReference type="Gene3D" id="3.30.450.40">
    <property type="match status" value="1"/>
</dbReference>
<evidence type="ECO:0000313" key="6">
    <source>
        <dbReference type="EMBL" id="TPW27544.1"/>
    </source>
</evidence>
<comment type="caution">
    <text evidence="6">The sequence shown here is derived from an EMBL/GenBank/DDBJ whole genome shotgun (WGS) entry which is preliminary data.</text>
</comment>
<evidence type="ECO:0000259" key="4">
    <source>
        <dbReference type="PROSITE" id="PS51077"/>
    </source>
</evidence>
<keyword evidence="1" id="KW-0805">Transcription regulation</keyword>
<dbReference type="InterPro" id="IPR014757">
    <property type="entry name" value="Tscrpt_reg_IclR_C"/>
</dbReference>
<dbReference type="GO" id="GO:0003677">
    <property type="term" value="F:DNA binding"/>
    <property type="evidence" value="ECO:0007669"/>
    <property type="project" value="UniProtKB-KW"/>
</dbReference>
<dbReference type="Pfam" id="PF01614">
    <property type="entry name" value="IclR_C"/>
    <property type="match status" value="1"/>
</dbReference>
<dbReference type="InterPro" id="IPR005471">
    <property type="entry name" value="Tscrpt_reg_IclR_N"/>
</dbReference>
<dbReference type="Gene3D" id="1.10.10.10">
    <property type="entry name" value="Winged helix-like DNA-binding domain superfamily/Winged helix DNA-binding domain"/>
    <property type="match status" value="1"/>
</dbReference>
<dbReference type="InterPro" id="IPR036388">
    <property type="entry name" value="WH-like_DNA-bd_sf"/>
</dbReference>
<dbReference type="InterPro" id="IPR036390">
    <property type="entry name" value="WH_DNA-bd_sf"/>
</dbReference>
<protein>
    <submittedName>
        <fullName evidence="6">IclR family transcriptional regulator</fullName>
    </submittedName>
</protein>
<dbReference type="PANTHER" id="PTHR30136">
    <property type="entry name" value="HELIX-TURN-HELIX TRANSCRIPTIONAL REGULATOR, ICLR FAMILY"/>
    <property type="match status" value="1"/>
</dbReference>
<dbReference type="RefSeq" id="WP_141167137.1">
    <property type="nucleotide sequence ID" value="NZ_VHLH01000020.1"/>
</dbReference>
<evidence type="ECO:0000259" key="5">
    <source>
        <dbReference type="PROSITE" id="PS51078"/>
    </source>
</evidence>
<keyword evidence="3" id="KW-0804">Transcription</keyword>
<feature type="domain" description="HTH iclR-type" evidence="4">
    <location>
        <begin position="6"/>
        <end position="75"/>
    </location>
</feature>
<feature type="domain" description="IclR-ED" evidence="5">
    <location>
        <begin position="69"/>
        <end position="249"/>
    </location>
</feature>
<keyword evidence="2" id="KW-0238">DNA-binding</keyword>
<evidence type="ECO:0000313" key="7">
    <source>
        <dbReference type="Proteomes" id="UP000320314"/>
    </source>
</evidence>
<proteinExistence type="predicted"/>
<dbReference type="OrthoDB" id="6057486at2"/>
<dbReference type="Pfam" id="PF09339">
    <property type="entry name" value="HTH_IclR"/>
    <property type="match status" value="1"/>
</dbReference>
<sequence>MNKYAAPALVKGLEIIELLAHRESPMTHAEIAKALGRSKSELFRMLVTLQERGYLHRDTETDTFTITDRLFRLGLRVPHVRTLIDYALPRLNRLALEIEQSAHLVVMRHGKTAVIAGSSGGSDMSFSLKLGFGRIAADSTSGQVIMAFQSEQRRLPMMRESLALQTEPLEEAVLSRELERIREQGYELHDSRDFSGISDICCPIFDDTDNAVASVVIAFVERFRSNSSKAEALAALQECCAAISRELGAAL</sequence>
<dbReference type="AlphaFoldDB" id="A0A506U3D2"/>
<dbReference type="SMART" id="SM00346">
    <property type="entry name" value="HTH_ICLR"/>
    <property type="match status" value="1"/>
</dbReference>
<evidence type="ECO:0000256" key="1">
    <source>
        <dbReference type="ARBA" id="ARBA00023015"/>
    </source>
</evidence>